<evidence type="ECO:0000259" key="12">
    <source>
        <dbReference type="PROSITE" id="PS51030"/>
    </source>
</evidence>
<dbReference type="Pfam" id="PF03765">
    <property type="entry name" value="CRAL_TRIO_N"/>
    <property type="match status" value="1"/>
</dbReference>
<feature type="domain" description="Nuclear receptor" evidence="12">
    <location>
        <begin position="21"/>
        <end position="96"/>
    </location>
</feature>
<dbReference type="PRINTS" id="PR00180">
    <property type="entry name" value="CRETINALDHBP"/>
</dbReference>
<dbReference type="Gene3D" id="3.30.50.10">
    <property type="entry name" value="Erythroid Transcription Factor GATA-1, subunit A"/>
    <property type="match status" value="1"/>
</dbReference>
<dbReference type="PANTHER" id="PTHR24083">
    <property type="entry name" value="NUCLEAR HORMONE RECEPTOR"/>
    <property type="match status" value="1"/>
</dbReference>
<dbReference type="Gene3D" id="1.10.565.10">
    <property type="entry name" value="Retinoid X Receptor"/>
    <property type="match status" value="2"/>
</dbReference>
<dbReference type="InterPro" id="IPR001628">
    <property type="entry name" value="Znf_hrmn_rcpt"/>
</dbReference>
<dbReference type="Pfam" id="PF00104">
    <property type="entry name" value="Hormone_recep"/>
    <property type="match status" value="1"/>
</dbReference>
<dbReference type="Proteomes" id="UP001476798">
    <property type="component" value="Unassembled WGS sequence"/>
</dbReference>
<dbReference type="InterPro" id="IPR011074">
    <property type="entry name" value="CRAL/TRIO_N_dom"/>
</dbReference>
<evidence type="ECO:0000259" key="11">
    <source>
        <dbReference type="PROSITE" id="PS50191"/>
    </source>
</evidence>
<sequence length="553" mass="62345">MLDSSPAESASMNATGHLAAGSLCAICGDRATGKHYGASSCDGCKGFFRRSVRKNHMYSCRFNRQCIVDKDKRNQCRYCRLKKCFRAGMKKEAVQNERDRISTRRSSYEDSSLPSINTLIQADVLSRQITSPAPILNGDIRTKKIATITDVCESMKQQLLVLVEWAKYIPAFCDLPLDDQVSLEDYINDRQYDSRGRFGELLLLLPTLQSITWQMIEQIQFVKLFGMAKIDNLLQEMLLGAFPTCGTYSSSASNLLFASHFSATPETPIPTGLFPIDPERTRATDAAPRRASHGANGPMSEPRSQNPEKRILYRQEHPTLRTRLDDAFLLRFLRARKFDYDRALQLLLNYHAGRRAWPEVFQDLKPSTVKHVLDLGFLTILPRPDPNGRYILFLQPGKWRPNDYPFVDNVRAIYLTLEKLIQPEETQVNGIVILADYTGVGMSQASNPGPSLAKKVVSILQYVLHGSDLRSLQRNIPPSVLPEDYGGTAGRLDMSAWSRLLLDCEEEFIVEFCQPDPLEGVVLPDSMLFEGGQAGGKDEDAFRGLRSQLYYCY</sequence>
<dbReference type="PROSITE" id="PS51030">
    <property type="entry name" value="NUCLEAR_REC_DBD_2"/>
    <property type="match status" value="1"/>
</dbReference>
<dbReference type="SUPFAM" id="SSF46938">
    <property type="entry name" value="CRAL/TRIO N-terminal domain"/>
    <property type="match status" value="1"/>
</dbReference>
<dbReference type="InterPro" id="IPR050274">
    <property type="entry name" value="Nuclear_hormone_rcpt_NR2"/>
</dbReference>
<gene>
    <name evidence="13" type="primary">HNF4A</name>
    <name evidence="13" type="ORF">GOODEAATRI_013579</name>
</gene>
<dbReference type="Gene3D" id="1.10.8.20">
    <property type="entry name" value="N-terminal domain of phosphatidylinositol transfer protein sec14p"/>
    <property type="match status" value="1"/>
</dbReference>
<evidence type="ECO:0000256" key="3">
    <source>
        <dbReference type="ARBA" id="ARBA00022771"/>
    </source>
</evidence>
<dbReference type="InterPro" id="IPR001251">
    <property type="entry name" value="CRAL-TRIO_dom"/>
</dbReference>
<dbReference type="InterPro" id="IPR049636">
    <property type="entry name" value="HNF4-like_DBD"/>
</dbReference>
<dbReference type="Pfam" id="PF00105">
    <property type="entry name" value="zf-C4"/>
    <property type="match status" value="1"/>
</dbReference>
<keyword evidence="5" id="KW-0805">Transcription regulation</keyword>
<dbReference type="PRINTS" id="PR00047">
    <property type="entry name" value="STROIDFINGER"/>
</dbReference>
<keyword evidence="7" id="KW-0804">Transcription</keyword>
<keyword evidence="14" id="KW-1185">Reference proteome</keyword>
<dbReference type="SUPFAM" id="SSF52087">
    <property type="entry name" value="CRAL/TRIO domain"/>
    <property type="match status" value="1"/>
</dbReference>
<dbReference type="PROSITE" id="PS50191">
    <property type="entry name" value="CRAL_TRIO"/>
    <property type="match status" value="1"/>
</dbReference>
<evidence type="ECO:0000313" key="14">
    <source>
        <dbReference type="Proteomes" id="UP001476798"/>
    </source>
</evidence>
<dbReference type="CDD" id="cd06960">
    <property type="entry name" value="NR_DBD_HNF4A"/>
    <property type="match status" value="1"/>
</dbReference>
<evidence type="ECO:0000256" key="10">
    <source>
        <dbReference type="SAM" id="MobiDB-lite"/>
    </source>
</evidence>
<dbReference type="Gene3D" id="3.40.525.10">
    <property type="entry name" value="CRAL-TRIO lipid binding domain"/>
    <property type="match status" value="1"/>
</dbReference>
<reference evidence="13 14" key="1">
    <citation type="submission" date="2021-06" db="EMBL/GenBank/DDBJ databases">
        <authorList>
            <person name="Palmer J.M."/>
        </authorList>
    </citation>
    <scope>NUCLEOTIDE SEQUENCE [LARGE SCALE GENOMIC DNA]</scope>
    <source>
        <strain evidence="13 14">GA_2019</strain>
        <tissue evidence="13">Muscle</tissue>
    </source>
</reference>
<dbReference type="Pfam" id="PF00650">
    <property type="entry name" value="CRAL_TRIO"/>
    <property type="match status" value="1"/>
</dbReference>
<comment type="caution">
    <text evidence="13">The sequence shown here is derived from an EMBL/GenBank/DDBJ whole genome shotgun (WGS) entry which is preliminary data.</text>
</comment>
<evidence type="ECO:0000256" key="9">
    <source>
        <dbReference type="ARBA" id="ARBA00023242"/>
    </source>
</evidence>
<keyword evidence="2" id="KW-0479">Metal-binding</keyword>
<evidence type="ECO:0000256" key="6">
    <source>
        <dbReference type="ARBA" id="ARBA00023125"/>
    </source>
</evidence>
<dbReference type="PROSITE" id="PS00031">
    <property type="entry name" value="NUCLEAR_REC_DBD_1"/>
    <property type="match status" value="1"/>
</dbReference>
<keyword evidence="8" id="KW-0675">Receptor</keyword>
<evidence type="ECO:0000256" key="5">
    <source>
        <dbReference type="ARBA" id="ARBA00023015"/>
    </source>
</evidence>
<dbReference type="EMBL" id="JAHRIO010030905">
    <property type="protein sequence ID" value="MEQ2168367.1"/>
    <property type="molecule type" value="Genomic_DNA"/>
</dbReference>
<dbReference type="InterPro" id="IPR013088">
    <property type="entry name" value="Znf_NHR/GATA"/>
</dbReference>
<accession>A0ABV0NAD9</accession>
<evidence type="ECO:0000313" key="13">
    <source>
        <dbReference type="EMBL" id="MEQ2168367.1"/>
    </source>
</evidence>
<name>A0ABV0NAD9_9TELE</name>
<evidence type="ECO:0000256" key="4">
    <source>
        <dbReference type="ARBA" id="ARBA00022833"/>
    </source>
</evidence>
<dbReference type="InterPro" id="IPR036865">
    <property type="entry name" value="CRAL-TRIO_dom_sf"/>
</dbReference>
<keyword evidence="4" id="KW-0862">Zinc</keyword>
<evidence type="ECO:0000256" key="7">
    <source>
        <dbReference type="ARBA" id="ARBA00023163"/>
    </source>
</evidence>
<keyword evidence="6" id="KW-0238">DNA-binding</keyword>
<dbReference type="SMART" id="SM01100">
    <property type="entry name" value="CRAL_TRIO_N"/>
    <property type="match status" value="1"/>
</dbReference>
<dbReference type="InterPro" id="IPR036273">
    <property type="entry name" value="CRAL/TRIO_N_dom_sf"/>
</dbReference>
<feature type="region of interest" description="Disordered" evidence="10">
    <location>
        <begin position="283"/>
        <end position="307"/>
    </location>
</feature>
<comment type="subcellular location">
    <subcellularLocation>
        <location evidence="1">Nucleus</location>
    </subcellularLocation>
</comment>
<keyword evidence="9" id="KW-0539">Nucleus</keyword>
<dbReference type="SUPFAM" id="SSF57716">
    <property type="entry name" value="Glucocorticoid receptor-like (DNA-binding domain)"/>
    <property type="match status" value="1"/>
</dbReference>
<keyword evidence="3" id="KW-0863">Zinc-finger</keyword>
<proteinExistence type="predicted"/>
<dbReference type="InterPro" id="IPR035500">
    <property type="entry name" value="NHR-like_dom_sf"/>
</dbReference>
<organism evidence="13 14">
    <name type="scientific">Goodea atripinnis</name>
    <dbReference type="NCBI Taxonomy" id="208336"/>
    <lineage>
        <taxon>Eukaryota</taxon>
        <taxon>Metazoa</taxon>
        <taxon>Chordata</taxon>
        <taxon>Craniata</taxon>
        <taxon>Vertebrata</taxon>
        <taxon>Euteleostomi</taxon>
        <taxon>Actinopterygii</taxon>
        <taxon>Neopterygii</taxon>
        <taxon>Teleostei</taxon>
        <taxon>Neoteleostei</taxon>
        <taxon>Acanthomorphata</taxon>
        <taxon>Ovalentaria</taxon>
        <taxon>Atherinomorphae</taxon>
        <taxon>Cyprinodontiformes</taxon>
        <taxon>Goodeidae</taxon>
        <taxon>Goodea</taxon>
    </lineage>
</organism>
<dbReference type="InterPro" id="IPR000536">
    <property type="entry name" value="Nucl_hrmn_rcpt_lig-bd"/>
</dbReference>
<dbReference type="SMART" id="SM00399">
    <property type="entry name" value="ZnF_C4"/>
    <property type="match status" value="1"/>
</dbReference>
<evidence type="ECO:0000256" key="2">
    <source>
        <dbReference type="ARBA" id="ARBA00022723"/>
    </source>
</evidence>
<protein>
    <submittedName>
        <fullName evidence="13">Hepatocyte nuclear factor 4-alpha</fullName>
    </submittedName>
</protein>
<dbReference type="SUPFAM" id="SSF48508">
    <property type="entry name" value="Nuclear receptor ligand-binding domain"/>
    <property type="match status" value="1"/>
</dbReference>
<evidence type="ECO:0000256" key="1">
    <source>
        <dbReference type="ARBA" id="ARBA00004123"/>
    </source>
</evidence>
<evidence type="ECO:0000256" key="8">
    <source>
        <dbReference type="ARBA" id="ARBA00023170"/>
    </source>
</evidence>
<feature type="domain" description="CRAL-TRIO" evidence="11">
    <location>
        <begin position="365"/>
        <end position="542"/>
    </location>
</feature>
<dbReference type="CDD" id="cd00170">
    <property type="entry name" value="SEC14"/>
    <property type="match status" value="1"/>
</dbReference>